<organism evidence="1">
    <name type="scientific">Triticum aestivum</name>
    <name type="common">Wheat</name>
    <dbReference type="NCBI Taxonomy" id="4565"/>
    <lineage>
        <taxon>Eukaryota</taxon>
        <taxon>Viridiplantae</taxon>
        <taxon>Streptophyta</taxon>
        <taxon>Embryophyta</taxon>
        <taxon>Tracheophyta</taxon>
        <taxon>Spermatophyta</taxon>
        <taxon>Magnoliopsida</taxon>
        <taxon>Liliopsida</taxon>
        <taxon>Poales</taxon>
        <taxon>Poaceae</taxon>
        <taxon>BOP clade</taxon>
        <taxon>Pooideae</taxon>
        <taxon>Triticodae</taxon>
        <taxon>Triticeae</taxon>
        <taxon>Triticinae</taxon>
        <taxon>Triticum</taxon>
    </lineage>
</organism>
<proteinExistence type="predicted"/>
<dbReference type="Gramene" id="TraesRN3D0100204800.1">
    <property type="protein sequence ID" value="TraesRN3D0100204800.1"/>
    <property type="gene ID" value="TraesRN3D0100204800"/>
</dbReference>
<dbReference type="Gramene" id="TraesLAC3D03G01765730.1">
    <property type="protein sequence ID" value="TraesLAC3D03G01765730.1"/>
    <property type="gene ID" value="TraesLAC3D03G01765730"/>
</dbReference>
<dbReference type="Proteomes" id="UP000019116">
    <property type="component" value="Chromosome 3D"/>
</dbReference>
<dbReference type="Gramene" id="TraesCS3D03G0191100.1">
    <property type="protein sequence ID" value="TraesCS3D03G0191100.1.CDS"/>
    <property type="gene ID" value="TraesCS3D03G0191100"/>
</dbReference>
<dbReference type="Gramene" id="TraesLDM3D03G01821660.1">
    <property type="protein sequence ID" value="TraesLDM3D03G01821660.1"/>
    <property type="gene ID" value="TraesLDM3D03G01821660"/>
</dbReference>
<dbReference type="Gramene" id="TraesCS3D02G095800.1">
    <property type="protein sequence ID" value="TraesCS3D02G095800.1"/>
    <property type="gene ID" value="TraesCS3D02G095800"/>
</dbReference>
<name>A0A3B6GNX0_WHEAT</name>
<dbReference type="Gramene" id="TraesSTA3D03G01818950.1">
    <property type="protein sequence ID" value="TraesSTA3D03G01818950.1"/>
    <property type="gene ID" value="TraesSTA3D03G01818950"/>
</dbReference>
<reference evidence="1" key="2">
    <citation type="submission" date="2018-10" db="UniProtKB">
        <authorList>
            <consortium name="EnsemblPlants"/>
        </authorList>
    </citation>
    <scope>IDENTIFICATION</scope>
</reference>
<dbReference type="AlphaFoldDB" id="A0A3B6GNX0"/>
<reference evidence="1" key="1">
    <citation type="submission" date="2018-08" db="EMBL/GenBank/DDBJ databases">
        <authorList>
            <person name="Rossello M."/>
        </authorList>
    </citation>
    <scope>NUCLEOTIDE SEQUENCE [LARGE SCALE GENOMIC DNA]</scope>
    <source>
        <strain evidence="1">cv. Chinese Spring</strain>
    </source>
</reference>
<dbReference type="Gramene" id="TraesNOR3D03G01850980.1">
    <property type="protein sequence ID" value="TraesNOR3D03G01850980.1"/>
    <property type="gene ID" value="TraesNOR3D03G01850980"/>
</dbReference>
<evidence type="ECO:0000313" key="1">
    <source>
        <dbReference type="EnsemblPlants" id="TraesCS3D02G095800.1"/>
    </source>
</evidence>
<dbReference type="Gramene" id="TraesJAG3D03G01832680.1">
    <property type="protein sequence ID" value="TraesJAG3D03G01832680.1"/>
    <property type="gene ID" value="TraesJAG3D03G01832680"/>
</dbReference>
<sequence length="83" mass="9673">MKKILFNMFYSILVGEEPDSVFLKKRGQNQVKMIWVAPFSCAKDLTISEGTGATFLFNFHSRVSICFHALFLRPRNMRTNYFS</sequence>
<dbReference type="EnsemblPlants" id="TraesCS3D02G095800.1">
    <property type="protein sequence ID" value="TraesCS3D02G095800.1"/>
    <property type="gene ID" value="TraesCS3D02G095800"/>
</dbReference>
<protein>
    <submittedName>
        <fullName evidence="1">Uncharacterized protein</fullName>
    </submittedName>
</protein>
<dbReference type="Gramene" id="TraesARI3D03G01856510.1">
    <property type="protein sequence ID" value="TraesARI3D03G01856510.1"/>
    <property type="gene ID" value="TraesARI3D03G01856510"/>
</dbReference>
<keyword evidence="2" id="KW-1185">Reference proteome</keyword>
<dbReference type="Gramene" id="TraesMAC3D03G01822670.1">
    <property type="protein sequence ID" value="TraesMAC3D03G01822670.1"/>
    <property type="gene ID" value="TraesMAC3D03G01822670"/>
</dbReference>
<accession>A0A3B6GNX0</accession>
<dbReference type="Gramene" id="TraesJUL3D03G01842310.1">
    <property type="protein sequence ID" value="TraesJUL3D03G01842310.1"/>
    <property type="gene ID" value="TraesJUL3D03G01842310"/>
</dbReference>
<evidence type="ECO:0000313" key="2">
    <source>
        <dbReference type="Proteomes" id="UP000019116"/>
    </source>
</evidence>
<dbReference type="OrthoDB" id="587411at2759"/>